<dbReference type="InterPro" id="IPR050261">
    <property type="entry name" value="FrsA_esterase"/>
</dbReference>
<dbReference type="Pfam" id="PF01738">
    <property type="entry name" value="DLH"/>
    <property type="match status" value="1"/>
</dbReference>
<dbReference type="SUPFAM" id="SSF53474">
    <property type="entry name" value="alpha/beta-Hydrolases"/>
    <property type="match status" value="1"/>
</dbReference>
<reference evidence="3 4" key="1">
    <citation type="submission" date="2019-07" db="EMBL/GenBank/DDBJ databases">
        <title>Cryptosporangium phraense sp. nov., isolated from plant litter.</title>
        <authorList>
            <person name="Suriyachadkun C."/>
        </authorList>
    </citation>
    <scope>NUCLEOTIDE SEQUENCE [LARGE SCALE GENOMIC DNA]</scope>
    <source>
        <strain evidence="3 4">A-T 5661</strain>
    </source>
</reference>
<organism evidence="3 4">
    <name type="scientific">Cryptosporangium phraense</name>
    <dbReference type="NCBI Taxonomy" id="2593070"/>
    <lineage>
        <taxon>Bacteria</taxon>
        <taxon>Bacillati</taxon>
        <taxon>Actinomycetota</taxon>
        <taxon>Actinomycetes</taxon>
        <taxon>Cryptosporangiales</taxon>
        <taxon>Cryptosporangiaceae</taxon>
        <taxon>Cryptosporangium</taxon>
    </lineage>
</organism>
<dbReference type="InterPro" id="IPR002925">
    <property type="entry name" value="Dienelactn_hydro"/>
</dbReference>
<name>A0A545AV61_9ACTN</name>
<evidence type="ECO:0000313" key="4">
    <source>
        <dbReference type="Proteomes" id="UP000317982"/>
    </source>
</evidence>
<dbReference type="Proteomes" id="UP000317982">
    <property type="component" value="Unassembled WGS sequence"/>
</dbReference>
<proteinExistence type="inferred from homology"/>
<evidence type="ECO:0000313" key="3">
    <source>
        <dbReference type="EMBL" id="TQS45203.1"/>
    </source>
</evidence>
<evidence type="ECO:0000256" key="1">
    <source>
        <dbReference type="ARBA" id="ARBA00008645"/>
    </source>
</evidence>
<dbReference type="AlphaFoldDB" id="A0A545AV61"/>
<dbReference type="GO" id="GO:0016787">
    <property type="term" value="F:hydrolase activity"/>
    <property type="evidence" value="ECO:0007669"/>
    <property type="project" value="InterPro"/>
</dbReference>
<dbReference type="EMBL" id="VIRS01000005">
    <property type="protein sequence ID" value="TQS45203.1"/>
    <property type="molecule type" value="Genomic_DNA"/>
</dbReference>
<dbReference type="InParanoid" id="A0A545AV61"/>
<comment type="caution">
    <text evidence="3">The sequence shown here is derived from an EMBL/GenBank/DDBJ whole genome shotgun (WGS) entry which is preliminary data.</text>
</comment>
<dbReference type="Gene3D" id="3.40.50.1820">
    <property type="entry name" value="alpha/beta hydrolase"/>
    <property type="match status" value="1"/>
</dbReference>
<protein>
    <submittedName>
        <fullName evidence="3">Prolyl oligopeptidase family serine peptidase</fullName>
    </submittedName>
</protein>
<evidence type="ECO:0000259" key="2">
    <source>
        <dbReference type="Pfam" id="PF01738"/>
    </source>
</evidence>
<dbReference type="PANTHER" id="PTHR22946">
    <property type="entry name" value="DIENELACTONE HYDROLASE DOMAIN-CONTAINING PROTEIN-RELATED"/>
    <property type="match status" value="1"/>
</dbReference>
<accession>A0A545AV61</accession>
<keyword evidence="4" id="KW-1185">Reference proteome</keyword>
<dbReference type="InterPro" id="IPR029058">
    <property type="entry name" value="AB_hydrolase_fold"/>
</dbReference>
<dbReference type="PANTHER" id="PTHR22946:SF0">
    <property type="entry name" value="DIENELACTONE HYDROLASE DOMAIN-CONTAINING PROTEIN"/>
    <property type="match status" value="1"/>
</dbReference>
<feature type="domain" description="Dienelactone hydrolase" evidence="2">
    <location>
        <begin position="23"/>
        <end position="241"/>
    </location>
</feature>
<dbReference type="OrthoDB" id="188362at2"/>
<comment type="similarity">
    <text evidence="1">Belongs to the AB hydrolase superfamily.</text>
</comment>
<gene>
    <name evidence="3" type="ORF">FL583_08860</name>
</gene>
<sequence length="246" mass="25771">MLGVTNFSVDVHSLSYREGDSQFTGLLYRPSAPPGDRPGILLFHGGAGLDSHAQQQSRRYAELGYTVFAADLYGDGTAGDRQRILAQVTALRDDPDLLAARGRAALAAAPQVDAYAVIGFCFGGLAALTLARAGAELAGAELAGVISVHGTLTTSAPAEPGAVTARVLVCHGARDPHVPMAHVEQFAAEMDHARADWQLNVYGGAEHGFTHEHATPGATPGVSYHRDADARSHADIRAFLADVPAR</sequence>